<dbReference type="EMBL" id="CP058579">
    <property type="protein sequence ID" value="QLG63302.1"/>
    <property type="molecule type" value="Genomic_DNA"/>
</dbReference>
<protein>
    <submittedName>
        <fullName evidence="3">Universal stress protein</fullName>
    </submittedName>
</protein>
<dbReference type="AlphaFoldDB" id="A0A7D5QIC5"/>
<dbReference type="RefSeq" id="WP_179269887.1">
    <property type="nucleotide sequence ID" value="NZ_CP058579.1"/>
</dbReference>
<dbReference type="Gene3D" id="3.40.50.620">
    <property type="entry name" value="HUPs"/>
    <property type="match status" value="1"/>
</dbReference>
<gene>
    <name evidence="3" type="ORF">HUG12_16820</name>
</gene>
<dbReference type="Pfam" id="PF00582">
    <property type="entry name" value="Usp"/>
    <property type="match status" value="1"/>
</dbReference>
<dbReference type="CDD" id="cd00293">
    <property type="entry name" value="USP-like"/>
    <property type="match status" value="1"/>
</dbReference>
<feature type="domain" description="UspA" evidence="2">
    <location>
        <begin position="3"/>
        <end position="140"/>
    </location>
</feature>
<reference evidence="3 4" key="1">
    <citation type="submission" date="2020-06" db="EMBL/GenBank/DDBJ databases">
        <title>NJ-3-1, isolated from saline soil.</title>
        <authorList>
            <person name="Cui H.L."/>
            <person name="Shi X."/>
        </authorList>
    </citation>
    <scope>NUCLEOTIDE SEQUENCE [LARGE SCALE GENOMIC DNA]</scope>
    <source>
        <strain evidence="3 4">NJ-3-1</strain>
    </source>
</reference>
<keyword evidence="4" id="KW-1185">Reference proteome</keyword>
<name>A0A7D5QIC5_9EURY</name>
<dbReference type="OrthoDB" id="105697at2157"/>
<organism evidence="3 4">
    <name type="scientific">Halorarum salinum</name>
    <dbReference type="NCBI Taxonomy" id="2743089"/>
    <lineage>
        <taxon>Archaea</taxon>
        <taxon>Methanobacteriati</taxon>
        <taxon>Methanobacteriota</taxon>
        <taxon>Stenosarchaea group</taxon>
        <taxon>Halobacteria</taxon>
        <taxon>Halobacteriales</taxon>
        <taxon>Haloferacaceae</taxon>
        <taxon>Halorarum</taxon>
    </lineage>
</organism>
<dbReference type="SUPFAM" id="SSF52402">
    <property type="entry name" value="Adenine nucleotide alpha hydrolases-like"/>
    <property type="match status" value="1"/>
</dbReference>
<evidence type="ECO:0000313" key="4">
    <source>
        <dbReference type="Proteomes" id="UP000509626"/>
    </source>
</evidence>
<comment type="similarity">
    <text evidence="1">Belongs to the universal stress protein A family.</text>
</comment>
<dbReference type="GeneID" id="56039157"/>
<dbReference type="PANTHER" id="PTHR46268:SF24">
    <property type="entry name" value="UNIVERSAL STRESS PROTEIN"/>
    <property type="match status" value="1"/>
</dbReference>
<accession>A0A7D5QIC5</accession>
<dbReference type="InterPro" id="IPR006016">
    <property type="entry name" value="UspA"/>
</dbReference>
<dbReference type="PRINTS" id="PR01438">
    <property type="entry name" value="UNVRSLSTRESS"/>
</dbReference>
<dbReference type="InterPro" id="IPR014729">
    <property type="entry name" value="Rossmann-like_a/b/a_fold"/>
</dbReference>
<evidence type="ECO:0000256" key="1">
    <source>
        <dbReference type="ARBA" id="ARBA00008791"/>
    </source>
</evidence>
<dbReference type="KEGG" id="halu:HUG12_16820"/>
<evidence type="ECO:0000259" key="2">
    <source>
        <dbReference type="Pfam" id="PF00582"/>
    </source>
</evidence>
<evidence type="ECO:0000313" key="3">
    <source>
        <dbReference type="EMBL" id="QLG63302.1"/>
    </source>
</evidence>
<dbReference type="InterPro" id="IPR006015">
    <property type="entry name" value="Universal_stress_UspA"/>
</dbReference>
<proteinExistence type="inferred from homology"/>
<dbReference type="Proteomes" id="UP000509626">
    <property type="component" value="Chromosome"/>
</dbReference>
<sequence>MAVLVACDDSDPGRRAAEYAFHGHADEPITLLHVVNPERYTGAFETGPLVDWDEVIARGERRAEELFEELLEHPDAEGIDVTTDTIVGHPARGIVDYAEEHGFDHVVLGSHGRTGVSRVLLGSVAEQVVRRAPGTVTVVR</sequence>
<dbReference type="PANTHER" id="PTHR46268">
    <property type="entry name" value="STRESS RESPONSE PROTEIN NHAX"/>
    <property type="match status" value="1"/>
</dbReference>